<dbReference type="EMBL" id="JAWJUL010000576">
    <property type="protein sequence ID" value="MDV3444029.1"/>
    <property type="molecule type" value="Genomic_DNA"/>
</dbReference>
<feature type="non-terminal residue" evidence="1">
    <location>
        <position position="58"/>
    </location>
</feature>
<reference evidence="1 2" key="1">
    <citation type="submission" date="2023-10" db="EMBL/GenBank/DDBJ databases">
        <title>Pseudomonas otitidis isolated from a paediatric patient with cystic fibrosis in Chile.</title>
        <authorList>
            <person name="Amsteins-Romero L."/>
            <person name="Opazo-Capurro A."/>
            <person name="Matus-Kohler M."/>
            <person name="Gonzalez-Rocha G."/>
        </authorList>
    </citation>
    <scope>NUCLEOTIDE SEQUENCE [LARGE SCALE GENOMIC DNA]</scope>
    <source>
        <strain evidence="1 2">P-714</strain>
    </source>
</reference>
<protein>
    <recommendedName>
        <fullName evidence="3">Arginine N-succinyltransferase</fullName>
    </recommendedName>
</protein>
<name>A0ABU3Y1J5_9GAMM</name>
<evidence type="ECO:0000313" key="2">
    <source>
        <dbReference type="Proteomes" id="UP001273935"/>
    </source>
</evidence>
<dbReference type="Proteomes" id="UP001273935">
    <property type="component" value="Unassembled WGS sequence"/>
</dbReference>
<evidence type="ECO:0000313" key="1">
    <source>
        <dbReference type="EMBL" id="MDV3444029.1"/>
    </source>
</evidence>
<evidence type="ECO:0008006" key="3">
    <source>
        <dbReference type="Google" id="ProtNLM"/>
    </source>
</evidence>
<gene>
    <name evidence="1" type="ORF">R0G64_32395</name>
</gene>
<organism evidence="1 2">
    <name type="scientific">Metapseudomonas otitidis</name>
    <dbReference type="NCBI Taxonomy" id="319939"/>
    <lineage>
        <taxon>Bacteria</taxon>
        <taxon>Pseudomonadati</taxon>
        <taxon>Pseudomonadota</taxon>
        <taxon>Gammaproteobacteria</taxon>
        <taxon>Pseudomonadales</taxon>
        <taxon>Pseudomonadaceae</taxon>
        <taxon>Metapseudomonas</taxon>
    </lineage>
</organism>
<sequence length="58" mass="5871">MIVRPVRSADLPALIDLARSTGAGHGGDADDLAIVVLEHEQVVGIGPLGLATECLLGP</sequence>
<accession>A0ABU3Y1J5</accession>
<keyword evidence="2" id="KW-1185">Reference proteome</keyword>
<proteinExistence type="predicted"/>
<comment type="caution">
    <text evidence="1">The sequence shown here is derived from an EMBL/GenBank/DDBJ whole genome shotgun (WGS) entry which is preliminary data.</text>
</comment>